<keyword evidence="3" id="KW-1185">Reference proteome</keyword>
<name>A0ABW8I653_9BACI</name>
<comment type="caution">
    <text evidence="2">The sequence shown here is derived from an EMBL/GenBank/DDBJ whole genome shotgun (WGS) entry which is preliminary data.</text>
</comment>
<feature type="region of interest" description="Disordered" evidence="1">
    <location>
        <begin position="1"/>
        <end position="28"/>
    </location>
</feature>
<accession>A0ABW8I653</accession>
<proteinExistence type="predicted"/>
<evidence type="ECO:0000313" key="3">
    <source>
        <dbReference type="Proteomes" id="UP001619911"/>
    </source>
</evidence>
<dbReference type="EMBL" id="JAUIYO010000001">
    <property type="protein sequence ID" value="MFK2824166.1"/>
    <property type="molecule type" value="Genomic_DNA"/>
</dbReference>
<reference evidence="2 3" key="1">
    <citation type="submission" date="2023-07" db="EMBL/GenBank/DDBJ databases">
        <title>Bacillus lucianemedeirus sp. nov, a new species isolated from an immunobiological production facility.</title>
        <authorList>
            <person name="Costa L.V."/>
            <person name="Miranda R.V.S.L."/>
            <person name="Brandao M.L.L."/>
            <person name="Reis C.M.F."/>
            <person name="Frazao A.M."/>
            <person name="Cruz F.V."/>
            <person name="Baio P.V.P."/>
            <person name="Veras J.F.C."/>
            <person name="Ramos J.N."/>
            <person name="Vieira V."/>
        </authorList>
    </citation>
    <scope>NUCLEOTIDE SEQUENCE [LARGE SCALE GENOMIC DNA]</scope>
    <source>
        <strain evidence="2 3">B190/17</strain>
    </source>
</reference>
<sequence length="51" mass="5968">MFVLQGAGPGEERSDQREYRRQADNEESERLSTVWKDPFALLAINNRRAMK</sequence>
<gene>
    <name evidence="2" type="ORF">QYG89_00460</name>
</gene>
<protein>
    <submittedName>
        <fullName evidence="2">Uncharacterized protein</fullName>
    </submittedName>
</protein>
<dbReference type="RefSeq" id="WP_404313669.1">
    <property type="nucleotide sequence ID" value="NZ_JAUIYO010000001.1"/>
</dbReference>
<organism evidence="2 3">
    <name type="scientific">Bacillus lumedeiriae</name>
    <dbReference type="NCBI Taxonomy" id="3058829"/>
    <lineage>
        <taxon>Bacteria</taxon>
        <taxon>Bacillati</taxon>
        <taxon>Bacillota</taxon>
        <taxon>Bacilli</taxon>
        <taxon>Bacillales</taxon>
        <taxon>Bacillaceae</taxon>
        <taxon>Bacillus</taxon>
    </lineage>
</organism>
<evidence type="ECO:0000313" key="2">
    <source>
        <dbReference type="EMBL" id="MFK2824166.1"/>
    </source>
</evidence>
<feature type="compositionally biased region" description="Basic and acidic residues" evidence="1">
    <location>
        <begin position="10"/>
        <end position="28"/>
    </location>
</feature>
<dbReference type="Proteomes" id="UP001619911">
    <property type="component" value="Unassembled WGS sequence"/>
</dbReference>
<evidence type="ECO:0000256" key="1">
    <source>
        <dbReference type="SAM" id="MobiDB-lite"/>
    </source>
</evidence>